<dbReference type="STRING" id="633149.Bresu_2786"/>
<dbReference type="eggNOG" id="COG0772">
    <property type="taxonomic scope" value="Bacteria"/>
</dbReference>
<keyword evidence="1" id="KW-0472">Membrane</keyword>
<feature type="transmembrane region" description="Helical" evidence="1">
    <location>
        <begin position="67"/>
        <end position="84"/>
    </location>
</feature>
<reference evidence="3" key="1">
    <citation type="journal article" date="2011" name="J. Bacteriol.">
        <title>Genome sequences of eight morphologically diverse alphaproteobacteria.</title>
        <authorList>
            <consortium name="US DOE Joint Genome Institute"/>
            <person name="Brown P.J."/>
            <person name="Kysela D.T."/>
            <person name="Buechlein A."/>
            <person name="Hemmerich C."/>
            <person name="Brun Y.V."/>
        </authorList>
    </citation>
    <scope>NUCLEOTIDE SEQUENCE [LARGE SCALE GENOMIC DNA]</scope>
    <source>
        <strain evidence="3">ATCC 15264 / DSM 4735 / LMG 14903 / NBRC 16000 / CB 81</strain>
    </source>
</reference>
<feature type="transmembrane region" description="Helical" evidence="1">
    <location>
        <begin position="42"/>
        <end position="60"/>
    </location>
</feature>
<dbReference type="EMBL" id="CP002102">
    <property type="protein sequence ID" value="ADL02093.1"/>
    <property type="molecule type" value="Genomic_DNA"/>
</dbReference>
<dbReference type="RefSeq" id="WP_013270194.1">
    <property type="nucleotide sequence ID" value="NC_014375.1"/>
</dbReference>
<dbReference type="AlphaFoldDB" id="D9QMT7"/>
<feature type="transmembrane region" description="Helical" evidence="1">
    <location>
        <begin position="12"/>
        <end position="30"/>
    </location>
</feature>
<dbReference type="HOGENOM" id="CLU_064299_0_0_5"/>
<feature type="transmembrane region" description="Helical" evidence="1">
    <location>
        <begin position="233"/>
        <end position="252"/>
    </location>
</feature>
<keyword evidence="1" id="KW-1133">Transmembrane helix</keyword>
<proteinExistence type="predicted"/>
<dbReference type="InParanoid" id="D9QMT7"/>
<protein>
    <recommendedName>
        <fullName evidence="4">Cell wall polymerase</fullName>
    </recommendedName>
</protein>
<organism evidence="2 3">
    <name type="scientific">Brevundimonas subvibrioides (strain ATCC 15264 / DSM 4735 / LMG 14903 / NBRC 16000 / CB 81)</name>
    <name type="common">Caulobacter subvibrioides</name>
    <dbReference type="NCBI Taxonomy" id="633149"/>
    <lineage>
        <taxon>Bacteria</taxon>
        <taxon>Pseudomonadati</taxon>
        <taxon>Pseudomonadota</taxon>
        <taxon>Alphaproteobacteria</taxon>
        <taxon>Caulobacterales</taxon>
        <taxon>Caulobacteraceae</taxon>
        <taxon>Brevundimonas</taxon>
    </lineage>
</organism>
<evidence type="ECO:0000313" key="3">
    <source>
        <dbReference type="Proteomes" id="UP000002696"/>
    </source>
</evidence>
<accession>D9QMT7</accession>
<evidence type="ECO:0000313" key="2">
    <source>
        <dbReference type="EMBL" id="ADL02093.1"/>
    </source>
</evidence>
<feature type="transmembrane region" description="Helical" evidence="1">
    <location>
        <begin position="96"/>
        <end position="115"/>
    </location>
</feature>
<dbReference type="OrthoDB" id="5520726at2"/>
<feature type="transmembrane region" description="Helical" evidence="1">
    <location>
        <begin position="168"/>
        <end position="185"/>
    </location>
</feature>
<feature type="transmembrane region" description="Helical" evidence="1">
    <location>
        <begin position="144"/>
        <end position="161"/>
    </location>
</feature>
<keyword evidence="3" id="KW-1185">Reference proteome</keyword>
<name>D9QMT7_BRESC</name>
<evidence type="ECO:0008006" key="4">
    <source>
        <dbReference type="Google" id="ProtNLM"/>
    </source>
</evidence>
<dbReference type="Proteomes" id="UP000002696">
    <property type="component" value="Chromosome"/>
</dbReference>
<sequence length="290" mass="29414">MADTRARGGGGALLIFAVSSLAAVSLGTFISASSDVPTGSWLRNLVAWGVGLLLAVGLAMTTPGRRVVIMPWIGAAALLMTLFNPDQDGVHRWIDIGPLHINVAMVVLPATAVALASAAPRWTAWLPAFLMLGLLVLQPDASQAAALAGVMAWIAITRVSGMTTRTGLIAGAVLLAAIACGRPDPLLPVPEVEGIVGLAFGLSPWLGGLALVTLATVAALPAALTLPVPGTRLAGQALSLCLVLWALAPLFGAFPVPLVGIGMSPILGAWLGMGLLCARMRSGAASPAPR</sequence>
<dbReference type="BioCyc" id="BSUB633149:G1GM8-2799-MONOMER"/>
<dbReference type="KEGG" id="bsb:Bresu_2786"/>
<evidence type="ECO:0000256" key="1">
    <source>
        <dbReference type="SAM" id="Phobius"/>
    </source>
</evidence>
<feature type="transmembrane region" description="Helical" evidence="1">
    <location>
        <begin position="205"/>
        <end position="226"/>
    </location>
</feature>
<gene>
    <name evidence="2" type="ordered locus">Bresu_2786</name>
</gene>
<keyword evidence="1" id="KW-0812">Transmembrane</keyword>